<name>A0A6J6DM72_9ZZZZ</name>
<dbReference type="PANTHER" id="PTHR47572">
    <property type="entry name" value="LIPOPROTEIN-RELATED"/>
    <property type="match status" value="1"/>
</dbReference>
<reference evidence="3" key="1">
    <citation type="submission" date="2020-05" db="EMBL/GenBank/DDBJ databases">
        <authorList>
            <person name="Chiriac C."/>
            <person name="Salcher M."/>
            <person name="Ghai R."/>
            <person name="Kavagutti S V."/>
        </authorList>
    </citation>
    <scope>NUCLEOTIDE SEQUENCE</scope>
</reference>
<proteinExistence type="predicted"/>
<dbReference type="InterPro" id="IPR051262">
    <property type="entry name" value="SMP-30/CGR1_Lactonase"/>
</dbReference>
<dbReference type="AlphaFoldDB" id="A0A6J6DM72"/>
<dbReference type="PRINTS" id="PR01790">
    <property type="entry name" value="SMP30FAMILY"/>
</dbReference>
<evidence type="ECO:0000313" key="3">
    <source>
        <dbReference type="EMBL" id="CAB4564095.1"/>
    </source>
</evidence>
<dbReference type="PANTHER" id="PTHR47572:SF4">
    <property type="entry name" value="LACTONASE DRP35"/>
    <property type="match status" value="1"/>
</dbReference>
<sequence length="285" mass="30434">MGLDVLATGLRFGEGPRWHHGKLWFSDMYDHSVQAVGLDGHVEVKVDIPGQPSGLGWTPAGDLLVVLMRERQVLRLAHDRLVVHADLDGVATWHCNDMVVDDAGRAYVGNFGFDLHTAEATGDFSRRATATLALVDPDGSVSVAADGLKFPNGTVITPDGRTLVVAESMGRCLTAFDRDADGRLSNRRVWADLGGRAPDGICLDADGAIWFANAAAGECVRVADGGAVLDVLTTDRRAFACMLGGPEGRHLFVLTSQHSHPDQCRAERTGQVLVTEVAVPHAGRP</sequence>
<evidence type="ECO:0000256" key="1">
    <source>
        <dbReference type="ARBA" id="ARBA00022801"/>
    </source>
</evidence>
<dbReference type="GO" id="GO:0016787">
    <property type="term" value="F:hydrolase activity"/>
    <property type="evidence" value="ECO:0007669"/>
    <property type="project" value="UniProtKB-KW"/>
</dbReference>
<dbReference type="Pfam" id="PF08450">
    <property type="entry name" value="SGL"/>
    <property type="match status" value="1"/>
</dbReference>
<dbReference type="InterPro" id="IPR013658">
    <property type="entry name" value="SGL"/>
</dbReference>
<organism evidence="3">
    <name type="scientific">freshwater metagenome</name>
    <dbReference type="NCBI Taxonomy" id="449393"/>
    <lineage>
        <taxon>unclassified sequences</taxon>
        <taxon>metagenomes</taxon>
        <taxon>ecological metagenomes</taxon>
    </lineage>
</organism>
<gene>
    <name evidence="3" type="ORF">UFOPK1493_01977</name>
</gene>
<dbReference type="InterPro" id="IPR011042">
    <property type="entry name" value="6-blade_b-propeller_TolB-like"/>
</dbReference>
<dbReference type="EMBL" id="CAEZSR010000070">
    <property type="protein sequence ID" value="CAB4564095.1"/>
    <property type="molecule type" value="Genomic_DNA"/>
</dbReference>
<dbReference type="SUPFAM" id="SSF63829">
    <property type="entry name" value="Calcium-dependent phosphotriesterase"/>
    <property type="match status" value="1"/>
</dbReference>
<dbReference type="Gene3D" id="2.120.10.30">
    <property type="entry name" value="TolB, C-terminal domain"/>
    <property type="match status" value="1"/>
</dbReference>
<evidence type="ECO:0000259" key="2">
    <source>
        <dbReference type="Pfam" id="PF08450"/>
    </source>
</evidence>
<protein>
    <submittedName>
        <fullName evidence="3">Unannotated protein</fullName>
    </submittedName>
</protein>
<keyword evidence="1" id="KW-0378">Hydrolase</keyword>
<feature type="domain" description="SMP-30/Gluconolactonase/LRE-like region" evidence="2">
    <location>
        <begin position="12"/>
        <end position="256"/>
    </location>
</feature>
<accession>A0A6J6DM72</accession>
<dbReference type="InterPro" id="IPR005511">
    <property type="entry name" value="SMP-30"/>
</dbReference>